<comment type="caution">
    <text evidence="2">The sequence shown here is derived from an EMBL/GenBank/DDBJ whole genome shotgun (WGS) entry which is preliminary data.</text>
</comment>
<dbReference type="AlphaFoldDB" id="A0A8J6BGT7"/>
<reference evidence="2" key="2">
    <citation type="submission" date="2021-02" db="EMBL/GenBank/DDBJ databases">
        <authorList>
            <person name="Kimball J.A."/>
            <person name="Haas M.W."/>
            <person name="Macchietto M."/>
            <person name="Kono T."/>
            <person name="Duquette J."/>
            <person name="Shao M."/>
        </authorList>
    </citation>
    <scope>NUCLEOTIDE SEQUENCE</scope>
    <source>
        <tissue evidence="2">Fresh leaf tissue</tissue>
    </source>
</reference>
<dbReference type="EMBL" id="JAAALK010000082">
    <property type="protein sequence ID" value="KAG8084370.1"/>
    <property type="molecule type" value="Genomic_DNA"/>
</dbReference>
<evidence type="ECO:0000313" key="2">
    <source>
        <dbReference type="EMBL" id="KAG8084370.1"/>
    </source>
</evidence>
<keyword evidence="3" id="KW-1185">Reference proteome</keyword>
<gene>
    <name evidence="2" type="ORF">GUJ93_ZPchr0010g8168</name>
</gene>
<evidence type="ECO:0000313" key="3">
    <source>
        <dbReference type="Proteomes" id="UP000729402"/>
    </source>
</evidence>
<name>A0A8J6BGT7_ZIZPA</name>
<reference evidence="2" key="1">
    <citation type="journal article" date="2021" name="bioRxiv">
        <title>Whole Genome Assembly and Annotation of Northern Wild Rice, Zizania palustris L., Supports a Whole Genome Duplication in the Zizania Genus.</title>
        <authorList>
            <person name="Haas M."/>
            <person name="Kono T."/>
            <person name="Macchietto M."/>
            <person name="Millas R."/>
            <person name="McGilp L."/>
            <person name="Shao M."/>
            <person name="Duquette J."/>
            <person name="Hirsch C.N."/>
            <person name="Kimball J."/>
        </authorList>
    </citation>
    <scope>NUCLEOTIDE SEQUENCE</scope>
    <source>
        <tissue evidence="2">Fresh leaf tissue</tissue>
    </source>
</reference>
<organism evidence="2 3">
    <name type="scientific">Zizania palustris</name>
    <name type="common">Northern wild rice</name>
    <dbReference type="NCBI Taxonomy" id="103762"/>
    <lineage>
        <taxon>Eukaryota</taxon>
        <taxon>Viridiplantae</taxon>
        <taxon>Streptophyta</taxon>
        <taxon>Embryophyta</taxon>
        <taxon>Tracheophyta</taxon>
        <taxon>Spermatophyta</taxon>
        <taxon>Magnoliopsida</taxon>
        <taxon>Liliopsida</taxon>
        <taxon>Poales</taxon>
        <taxon>Poaceae</taxon>
        <taxon>BOP clade</taxon>
        <taxon>Oryzoideae</taxon>
        <taxon>Oryzeae</taxon>
        <taxon>Zizaniinae</taxon>
        <taxon>Zizania</taxon>
    </lineage>
</organism>
<accession>A0A8J6BGT7</accession>
<proteinExistence type="predicted"/>
<evidence type="ECO:0000256" key="1">
    <source>
        <dbReference type="SAM" id="MobiDB-lite"/>
    </source>
</evidence>
<dbReference type="Proteomes" id="UP000729402">
    <property type="component" value="Unassembled WGS sequence"/>
</dbReference>
<protein>
    <submittedName>
        <fullName evidence="2">Uncharacterized protein</fullName>
    </submittedName>
</protein>
<sequence length="98" mass="10540">MALVEGDCVSKSDLGTLKDTCNCGEDGSWVLATWQVCQARPRTTSGQGEGRHWPLGRALGGRTGWSMMLSEAGETRTREEQGDTGKSNGQRGIIGKLR</sequence>
<feature type="region of interest" description="Disordered" evidence="1">
    <location>
        <begin position="41"/>
        <end position="98"/>
    </location>
</feature>
<feature type="compositionally biased region" description="Basic and acidic residues" evidence="1">
    <location>
        <begin position="73"/>
        <end position="83"/>
    </location>
</feature>